<sequence>MFGQISPSGLGGPRHGDPGRHHRAHPETYRCACGRIRDRCVRAVVRALWNDRPSPVAPLTPARPGPS</sequence>
<gene>
    <name evidence="2" type="ORF">GA0074704_1900</name>
</gene>
<name>A0A1C5HKI9_9ACTN</name>
<reference evidence="2 3" key="1">
    <citation type="submission" date="2016-06" db="EMBL/GenBank/DDBJ databases">
        <authorList>
            <person name="Kjaerup R.B."/>
            <person name="Dalgaard T.S."/>
            <person name="Juul-Madsen H.R."/>
        </authorList>
    </citation>
    <scope>NUCLEOTIDE SEQUENCE [LARGE SCALE GENOMIC DNA]</scope>
    <source>
        <strain evidence="2 3">DSM 45097</strain>
    </source>
</reference>
<proteinExistence type="predicted"/>
<dbReference type="EMBL" id="LT607751">
    <property type="protein sequence ID" value="SCG46505.1"/>
    <property type="molecule type" value="Genomic_DNA"/>
</dbReference>
<evidence type="ECO:0000313" key="2">
    <source>
        <dbReference type="EMBL" id="SCG46505.1"/>
    </source>
</evidence>
<feature type="region of interest" description="Disordered" evidence="1">
    <location>
        <begin position="1"/>
        <end position="25"/>
    </location>
</feature>
<accession>A0A1C5HKI9</accession>
<dbReference type="Proteomes" id="UP000198210">
    <property type="component" value="Chromosome I"/>
</dbReference>
<protein>
    <submittedName>
        <fullName evidence="2">Uncharacterized protein</fullName>
    </submittedName>
</protein>
<evidence type="ECO:0000256" key="1">
    <source>
        <dbReference type="SAM" id="MobiDB-lite"/>
    </source>
</evidence>
<organism evidence="2 3">
    <name type="scientific">Micromonospora siamensis</name>
    <dbReference type="NCBI Taxonomy" id="299152"/>
    <lineage>
        <taxon>Bacteria</taxon>
        <taxon>Bacillati</taxon>
        <taxon>Actinomycetota</taxon>
        <taxon>Actinomycetes</taxon>
        <taxon>Micromonosporales</taxon>
        <taxon>Micromonosporaceae</taxon>
        <taxon>Micromonospora</taxon>
    </lineage>
</organism>
<evidence type="ECO:0000313" key="3">
    <source>
        <dbReference type="Proteomes" id="UP000198210"/>
    </source>
</evidence>
<dbReference type="AlphaFoldDB" id="A0A1C5HKI9"/>
<keyword evidence="3" id="KW-1185">Reference proteome</keyword>